<keyword evidence="3" id="KW-1185">Reference proteome</keyword>
<evidence type="ECO:0000313" key="2">
    <source>
        <dbReference type="EMBL" id="KAG5458418.1"/>
    </source>
</evidence>
<feature type="compositionally biased region" description="Basic and acidic residues" evidence="1">
    <location>
        <begin position="138"/>
        <end position="150"/>
    </location>
</feature>
<evidence type="ECO:0000256" key="1">
    <source>
        <dbReference type="SAM" id="MobiDB-lite"/>
    </source>
</evidence>
<dbReference type="AlphaFoldDB" id="A0A8H7ZSV3"/>
<dbReference type="EMBL" id="JAEFCI010008507">
    <property type="protein sequence ID" value="KAG5458418.1"/>
    <property type="molecule type" value="Genomic_DNA"/>
</dbReference>
<gene>
    <name evidence="2" type="ORF">BJ554DRAFT_1355</name>
</gene>
<comment type="caution">
    <text evidence="2">The sequence shown here is derived from an EMBL/GenBank/DDBJ whole genome shotgun (WGS) entry which is preliminary data.</text>
</comment>
<proteinExistence type="predicted"/>
<feature type="compositionally biased region" description="Polar residues" evidence="1">
    <location>
        <begin position="117"/>
        <end position="132"/>
    </location>
</feature>
<feature type="region of interest" description="Disordered" evidence="1">
    <location>
        <begin position="1"/>
        <end position="80"/>
    </location>
</feature>
<sequence length="173" mass="18752">MPARFAAAPMEDRQQLHRLKQRPQCQPGQLEAQQHQHQQPLPQFRQAQDSQFASYGRLPQTLPAPQQPPPPPRRFAAEPAAADSLQSFYIGCAGRVAAAPAPPSGPGRPQLGGHLASASSGNPLTRSTSGTPESPPEAESHKKLRSEQRRTKVQQGLVRVALKRAAKGRKLCV</sequence>
<feature type="compositionally biased region" description="Low complexity" evidence="1">
    <location>
        <begin position="26"/>
        <end position="48"/>
    </location>
</feature>
<feature type="region of interest" description="Disordered" evidence="1">
    <location>
        <begin position="96"/>
        <end position="156"/>
    </location>
</feature>
<protein>
    <submittedName>
        <fullName evidence="2">Uncharacterized protein</fullName>
    </submittedName>
</protein>
<evidence type="ECO:0000313" key="3">
    <source>
        <dbReference type="Proteomes" id="UP000673691"/>
    </source>
</evidence>
<name>A0A8H7ZSV3_9FUNG</name>
<accession>A0A8H7ZSV3</accession>
<organism evidence="2 3">
    <name type="scientific">Olpidium bornovanus</name>
    <dbReference type="NCBI Taxonomy" id="278681"/>
    <lineage>
        <taxon>Eukaryota</taxon>
        <taxon>Fungi</taxon>
        <taxon>Fungi incertae sedis</taxon>
        <taxon>Olpidiomycota</taxon>
        <taxon>Olpidiomycotina</taxon>
        <taxon>Olpidiomycetes</taxon>
        <taxon>Olpidiales</taxon>
        <taxon>Olpidiaceae</taxon>
        <taxon>Olpidium</taxon>
    </lineage>
</organism>
<dbReference type="Proteomes" id="UP000673691">
    <property type="component" value="Unassembled WGS sequence"/>
</dbReference>
<reference evidence="2 3" key="1">
    <citation type="journal article" name="Sci. Rep.">
        <title>Genome-scale phylogenetic analyses confirm Olpidium as the closest living zoosporic fungus to the non-flagellated, terrestrial fungi.</title>
        <authorList>
            <person name="Chang Y."/>
            <person name="Rochon D."/>
            <person name="Sekimoto S."/>
            <person name="Wang Y."/>
            <person name="Chovatia M."/>
            <person name="Sandor L."/>
            <person name="Salamov A."/>
            <person name="Grigoriev I.V."/>
            <person name="Stajich J.E."/>
            <person name="Spatafora J.W."/>
        </authorList>
    </citation>
    <scope>NUCLEOTIDE SEQUENCE [LARGE SCALE GENOMIC DNA]</scope>
    <source>
        <strain evidence="2">S191</strain>
    </source>
</reference>